<sequence length="297" mass="31623">MPLIHRRHLLRMASLLPLAALPLPALAKTAAAASDQKIQDRIQALEAQHGGRLGVALMNVGTGAVVSHRGDERFLFNSTCKVVIAAALLAQVDNDKASLDQRIEVKASDLTGWTPITEQKLGSPGMTIAELCQAAVAWSDNAAANLLIERLGGPESVTAFLRNIGDATTRLDRTEPALNEHDHQGDERDTTTPLAMMQTLQTLLLGDALSPSSRHQLAAWMIEGKTGNARLRAGMPANWLIAEKTGTNSVGNAADIGLAWTPDRGAVIAIAYVYLPEADKAQRDQVIADIGRLAASV</sequence>
<protein>
    <recommendedName>
        <fullName evidence="3 6">Beta-lactamase</fullName>
        <ecNumber evidence="3 6">3.5.2.6</ecNumber>
    </recommendedName>
</protein>
<evidence type="ECO:0000313" key="9">
    <source>
        <dbReference type="EMBL" id="ARS54156.1"/>
    </source>
</evidence>
<evidence type="ECO:0000256" key="1">
    <source>
        <dbReference type="ARBA" id="ARBA00001526"/>
    </source>
</evidence>
<name>A0A2Z2HB39_9GAMM</name>
<dbReference type="AlphaFoldDB" id="A0A2Z2HB39"/>
<dbReference type="EMBL" id="CP021323">
    <property type="protein sequence ID" value="ARS54156.1"/>
    <property type="molecule type" value="Genomic_DNA"/>
</dbReference>
<dbReference type="InterPro" id="IPR045155">
    <property type="entry name" value="Beta-lactam_cat"/>
</dbReference>
<dbReference type="Gene3D" id="3.40.710.10">
    <property type="entry name" value="DD-peptidase/beta-lactamase superfamily"/>
    <property type="match status" value="1"/>
</dbReference>
<dbReference type="PANTHER" id="PTHR35333">
    <property type="entry name" value="BETA-LACTAMASE"/>
    <property type="match status" value="1"/>
</dbReference>
<feature type="signal peptide" evidence="7">
    <location>
        <begin position="1"/>
        <end position="27"/>
    </location>
</feature>
<dbReference type="GO" id="GO:0008800">
    <property type="term" value="F:beta-lactamase activity"/>
    <property type="evidence" value="ECO:0007669"/>
    <property type="project" value="UniProtKB-UniRule"/>
</dbReference>
<dbReference type="InterPro" id="IPR023650">
    <property type="entry name" value="Beta-lactam_class-A_AS"/>
</dbReference>
<dbReference type="GO" id="GO:0046677">
    <property type="term" value="P:response to antibiotic"/>
    <property type="evidence" value="ECO:0007669"/>
    <property type="project" value="UniProtKB-UniRule"/>
</dbReference>
<dbReference type="PANTHER" id="PTHR35333:SF3">
    <property type="entry name" value="BETA-LACTAMASE-TYPE TRANSPEPTIDASE FOLD CONTAINING PROTEIN"/>
    <property type="match status" value="1"/>
</dbReference>
<keyword evidence="4 6" id="KW-0378">Hydrolase</keyword>
<dbReference type="InterPro" id="IPR012338">
    <property type="entry name" value="Beta-lactam/transpept-like"/>
</dbReference>
<dbReference type="Pfam" id="PF13354">
    <property type="entry name" value="Beta-lactamase2"/>
    <property type="match status" value="1"/>
</dbReference>
<organism evidence="9 10">
    <name type="scientific">Kushneria konosiri</name>
    <dbReference type="NCBI Taxonomy" id="698828"/>
    <lineage>
        <taxon>Bacteria</taxon>
        <taxon>Pseudomonadati</taxon>
        <taxon>Pseudomonadota</taxon>
        <taxon>Gammaproteobacteria</taxon>
        <taxon>Oceanospirillales</taxon>
        <taxon>Halomonadaceae</taxon>
        <taxon>Kushneria</taxon>
    </lineage>
</organism>
<evidence type="ECO:0000256" key="4">
    <source>
        <dbReference type="ARBA" id="ARBA00022801"/>
    </source>
</evidence>
<evidence type="ECO:0000259" key="8">
    <source>
        <dbReference type="Pfam" id="PF13354"/>
    </source>
</evidence>
<dbReference type="NCBIfam" id="NF033103">
    <property type="entry name" value="bla_class_A"/>
    <property type="match status" value="1"/>
</dbReference>
<dbReference type="PROSITE" id="PS00146">
    <property type="entry name" value="BETA_LACTAMASE_A"/>
    <property type="match status" value="1"/>
</dbReference>
<evidence type="ECO:0000256" key="3">
    <source>
        <dbReference type="ARBA" id="ARBA00012865"/>
    </source>
</evidence>
<proteinExistence type="inferred from homology"/>
<dbReference type="Proteomes" id="UP000250025">
    <property type="component" value="Chromosome"/>
</dbReference>
<reference evidence="9 10" key="1">
    <citation type="journal article" date="2017" name="Int. J. Syst. Evol. Microbiol.">
        <title>Kushneria konosiri sp. nov., isolated from the Korean salt-fermented seafood Daemi-jeot.</title>
        <authorList>
            <person name="Yun J.H."/>
            <person name="Park S.K."/>
            <person name="Lee J.Y."/>
            <person name="Jung M.J."/>
            <person name="Bae J.W."/>
        </authorList>
    </citation>
    <scope>NUCLEOTIDE SEQUENCE [LARGE SCALE GENOMIC DNA]</scope>
    <source>
        <strain evidence="9 10">X49</strain>
    </source>
</reference>
<evidence type="ECO:0000313" key="10">
    <source>
        <dbReference type="Proteomes" id="UP000250025"/>
    </source>
</evidence>
<comment type="similarity">
    <text evidence="2 6">Belongs to the class-A beta-lactamase family.</text>
</comment>
<accession>A0A2Z2HB39</accession>
<evidence type="ECO:0000256" key="7">
    <source>
        <dbReference type="SAM" id="SignalP"/>
    </source>
</evidence>
<evidence type="ECO:0000256" key="6">
    <source>
        <dbReference type="RuleBase" id="RU361140"/>
    </source>
</evidence>
<comment type="catalytic activity">
    <reaction evidence="1 6">
        <text>a beta-lactam + H2O = a substituted beta-amino acid</text>
        <dbReference type="Rhea" id="RHEA:20401"/>
        <dbReference type="ChEBI" id="CHEBI:15377"/>
        <dbReference type="ChEBI" id="CHEBI:35627"/>
        <dbReference type="ChEBI" id="CHEBI:140347"/>
        <dbReference type="EC" id="3.5.2.6"/>
    </reaction>
</comment>
<feature type="domain" description="Beta-lactamase class A catalytic" evidence="8">
    <location>
        <begin position="54"/>
        <end position="271"/>
    </location>
</feature>
<keyword evidence="5 6" id="KW-0046">Antibiotic resistance</keyword>
<evidence type="ECO:0000256" key="5">
    <source>
        <dbReference type="ARBA" id="ARBA00023251"/>
    </source>
</evidence>
<dbReference type="InterPro" id="IPR000871">
    <property type="entry name" value="Beta-lactam_class-A"/>
</dbReference>
<dbReference type="GO" id="GO:0030655">
    <property type="term" value="P:beta-lactam antibiotic catabolic process"/>
    <property type="evidence" value="ECO:0007669"/>
    <property type="project" value="InterPro"/>
</dbReference>
<keyword evidence="7" id="KW-0732">Signal</keyword>
<dbReference type="RefSeq" id="WP_227875847.1">
    <property type="nucleotide sequence ID" value="NZ_CP021323.1"/>
</dbReference>
<dbReference type="InterPro" id="IPR006311">
    <property type="entry name" value="TAT_signal"/>
</dbReference>
<dbReference type="PROSITE" id="PS51318">
    <property type="entry name" value="TAT"/>
    <property type="match status" value="1"/>
</dbReference>
<feature type="chain" id="PRO_5016436092" description="Beta-lactamase" evidence="7">
    <location>
        <begin position="28"/>
        <end position="297"/>
    </location>
</feature>
<dbReference type="KEGG" id="kus:B9G99_15745"/>
<gene>
    <name evidence="9" type="ORF">B9G99_15745</name>
</gene>
<evidence type="ECO:0000256" key="2">
    <source>
        <dbReference type="ARBA" id="ARBA00009009"/>
    </source>
</evidence>
<dbReference type="EC" id="3.5.2.6" evidence="3 6"/>
<dbReference type="SUPFAM" id="SSF56601">
    <property type="entry name" value="beta-lactamase/transpeptidase-like"/>
    <property type="match status" value="1"/>
</dbReference>
<keyword evidence="10" id="KW-1185">Reference proteome</keyword>
<dbReference type="PRINTS" id="PR00118">
    <property type="entry name" value="BLACTAMASEA"/>
</dbReference>